<name>A0A2M9R805_9FLAO</name>
<evidence type="ECO:0000313" key="3">
    <source>
        <dbReference type="Proteomes" id="UP000231960"/>
    </source>
</evidence>
<organism evidence="2 3">
    <name type="scientific">Avrilella dinanensis</name>
    <dbReference type="NCBI Taxonomy" id="2008672"/>
    <lineage>
        <taxon>Bacteria</taxon>
        <taxon>Pseudomonadati</taxon>
        <taxon>Bacteroidota</taxon>
        <taxon>Flavobacteriia</taxon>
        <taxon>Flavobacteriales</taxon>
        <taxon>Flavobacteriaceae</taxon>
        <taxon>Avrilella</taxon>
    </lineage>
</organism>
<keyword evidence="3" id="KW-1185">Reference proteome</keyword>
<feature type="signal peptide" evidence="1">
    <location>
        <begin position="1"/>
        <end position="19"/>
    </location>
</feature>
<sequence length="179" mass="19749">MKKIILTLAVLLGTFSAQATTLLIENYCSQARARILHMMVAGPGGECHFDISTTPNYFVIDPMDSFTITDGDMLNFQFPFLNVYPFSGNVTFSNPAMSLPLPPAGNEPPNAIVNRYQFISMRFWLDNASADGMVADVNALGYYEDSASYSGVFNSLPGNPPYTVDYVKVGSIYWFSFSD</sequence>
<gene>
    <name evidence="2" type="ORF">CDL10_10875</name>
</gene>
<evidence type="ECO:0000256" key="1">
    <source>
        <dbReference type="SAM" id="SignalP"/>
    </source>
</evidence>
<dbReference type="EMBL" id="NIPO01000001">
    <property type="protein sequence ID" value="PJR04992.1"/>
    <property type="molecule type" value="Genomic_DNA"/>
</dbReference>
<dbReference type="Proteomes" id="UP000231960">
    <property type="component" value="Unassembled WGS sequence"/>
</dbReference>
<reference evidence="2 3" key="1">
    <citation type="submission" date="2017-06" db="EMBL/GenBank/DDBJ databases">
        <title>Description of Avrilella dinanensis gen. nov. sp. nov.</title>
        <authorList>
            <person name="Leyer C."/>
            <person name="Sassi M."/>
            <person name="Minet J."/>
            <person name="Kayal S."/>
            <person name="Cattoir V."/>
        </authorList>
    </citation>
    <scope>NUCLEOTIDE SEQUENCE [LARGE SCALE GENOMIC DNA]</scope>
    <source>
        <strain evidence="2 3">UR159</strain>
    </source>
</reference>
<comment type="caution">
    <text evidence="2">The sequence shown here is derived from an EMBL/GenBank/DDBJ whole genome shotgun (WGS) entry which is preliminary data.</text>
</comment>
<accession>A0A2M9R805</accession>
<dbReference type="RefSeq" id="WP_100678551.1">
    <property type="nucleotide sequence ID" value="NZ_NIPO01000001.1"/>
</dbReference>
<proteinExistence type="predicted"/>
<dbReference type="AlphaFoldDB" id="A0A2M9R805"/>
<protein>
    <submittedName>
        <fullName evidence="2">Uncharacterized protein</fullName>
    </submittedName>
</protein>
<keyword evidence="1" id="KW-0732">Signal</keyword>
<evidence type="ECO:0000313" key="2">
    <source>
        <dbReference type="EMBL" id="PJR04992.1"/>
    </source>
</evidence>
<feature type="chain" id="PRO_5014974388" evidence="1">
    <location>
        <begin position="20"/>
        <end position="179"/>
    </location>
</feature>